<evidence type="ECO:0000256" key="2">
    <source>
        <dbReference type="ARBA" id="ARBA00009295"/>
    </source>
</evidence>
<dbReference type="CDD" id="cd03505">
    <property type="entry name" value="Delta9-FADS-like"/>
    <property type="match status" value="1"/>
</dbReference>
<evidence type="ECO:0000256" key="1">
    <source>
        <dbReference type="ARBA" id="ARBA00004141"/>
    </source>
</evidence>
<dbReference type="InterPro" id="IPR018506">
    <property type="entry name" value="Cyt_B5_heme-BS"/>
</dbReference>
<keyword evidence="6 14" id="KW-0479">Metal-binding</keyword>
<dbReference type="EMBL" id="JBFXLU010000270">
    <property type="protein sequence ID" value="KAL2831976.1"/>
    <property type="molecule type" value="Genomic_DNA"/>
</dbReference>
<keyword evidence="8" id="KW-1133">Transmembrane helix</keyword>
<keyword evidence="10 14" id="KW-0408">Iron</keyword>
<dbReference type="Pfam" id="PF00173">
    <property type="entry name" value="Cyt-b5"/>
    <property type="match status" value="1"/>
</dbReference>
<dbReference type="PRINTS" id="PR00075">
    <property type="entry name" value="FACDDSATRASE"/>
</dbReference>
<dbReference type="PANTHER" id="PTHR11351:SF31">
    <property type="entry name" value="DESATURASE 1, ISOFORM A-RELATED"/>
    <property type="match status" value="1"/>
</dbReference>
<evidence type="ECO:0000256" key="6">
    <source>
        <dbReference type="ARBA" id="ARBA00022723"/>
    </source>
</evidence>
<keyword evidence="5" id="KW-0812">Transmembrane</keyword>
<name>A0ABR4IW27_9EURO</name>
<dbReference type="SMART" id="SM01117">
    <property type="entry name" value="Cyt-b5"/>
    <property type="match status" value="1"/>
</dbReference>
<dbReference type="PROSITE" id="PS50255">
    <property type="entry name" value="CYTOCHROME_B5_2"/>
    <property type="match status" value="1"/>
</dbReference>
<dbReference type="SUPFAM" id="SSF55856">
    <property type="entry name" value="Cytochrome b5-like heme/steroid binding domain"/>
    <property type="match status" value="1"/>
</dbReference>
<keyword evidence="17" id="KW-1185">Reference proteome</keyword>
<keyword evidence="9" id="KW-0560">Oxidoreductase</keyword>
<dbReference type="InterPro" id="IPR036400">
    <property type="entry name" value="Cyt_B5-like_heme/steroid_sf"/>
</dbReference>
<feature type="domain" description="Cytochrome b5 heme-binding" evidence="15">
    <location>
        <begin position="259"/>
        <end position="337"/>
    </location>
</feature>
<gene>
    <name evidence="16" type="ORF">BJY01DRAFT_239919</name>
</gene>
<evidence type="ECO:0000259" key="15">
    <source>
        <dbReference type="PROSITE" id="PS50255"/>
    </source>
</evidence>
<evidence type="ECO:0000256" key="3">
    <source>
        <dbReference type="ARBA" id="ARBA00022516"/>
    </source>
</evidence>
<organism evidence="16 17">
    <name type="scientific">Aspergillus pseudoustus</name>
    <dbReference type="NCBI Taxonomy" id="1810923"/>
    <lineage>
        <taxon>Eukaryota</taxon>
        <taxon>Fungi</taxon>
        <taxon>Dikarya</taxon>
        <taxon>Ascomycota</taxon>
        <taxon>Pezizomycotina</taxon>
        <taxon>Eurotiomycetes</taxon>
        <taxon>Eurotiomycetidae</taxon>
        <taxon>Eurotiales</taxon>
        <taxon>Aspergillaceae</taxon>
        <taxon>Aspergillus</taxon>
        <taxon>Aspergillus subgen. Nidulantes</taxon>
    </lineage>
</organism>
<evidence type="ECO:0000256" key="11">
    <source>
        <dbReference type="ARBA" id="ARBA00023098"/>
    </source>
</evidence>
<dbReference type="InterPro" id="IPR015876">
    <property type="entry name" value="Acyl-CoA_DS"/>
</dbReference>
<comment type="caution">
    <text evidence="16">The sequence shown here is derived from an EMBL/GenBank/DDBJ whole genome shotgun (WGS) entry which is preliminary data.</text>
</comment>
<accession>A0ABR4IW27</accession>
<keyword evidence="3" id="KW-0444">Lipid biosynthesis</keyword>
<dbReference type="Gene3D" id="3.10.120.10">
    <property type="entry name" value="Cytochrome b5-like heme/steroid binding domain"/>
    <property type="match status" value="1"/>
</dbReference>
<evidence type="ECO:0000313" key="17">
    <source>
        <dbReference type="Proteomes" id="UP001610446"/>
    </source>
</evidence>
<evidence type="ECO:0000256" key="8">
    <source>
        <dbReference type="ARBA" id="ARBA00022989"/>
    </source>
</evidence>
<evidence type="ECO:0000256" key="14">
    <source>
        <dbReference type="RuleBase" id="RU362121"/>
    </source>
</evidence>
<dbReference type="InterPro" id="IPR005804">
    <property type="entry name" value="FA_desaturase_dom"/>
</dbReference>
<dbReference type="InterPro" id="IPR001199">
    <property type="entry name" value="Cyt_B5-like_heme/steroid-bd"/>
</dbReference>
<keyword evidence="12" id="KW-0472">Membrane</keyword>
<evidence type="ECO:0000256" key="13">
    <source>
        <dbReference type="ARBA" id="ARBA00023160"/>
    </source>
</evidence>
<dbReference type="Pfam" id="PF00487">
    <property type="entry name" value="FA_desaturase"/>
    <property type="match status" value="1"/>
</dbReference>
<evidence type="ECO:0000313" key="16">
    <source>
        <dbReference type="EMBL" id="KAL2831976.1"/>
    </source>
</evidence>
<dbReference type="InterPro" id="IPR001522">
    <property type="entry name" value="FADS-1_CS"/>
</dbReference>
<protein>
    <recommendedName>
        <fullName evidence="15">Cytochrome b5 heme-binding domain-containing protein</fullName>
    </recommendedName>
</protein>
<dbReference type="PROSITE" id="PS00476">
    <property type="entry name" value="FATTY_ACID_DESATUR_1"/>
    <property type="match status" value="1"/>
</dbReference>
<dbReference type="Proteomes" id="UP001610446">
    <property type="component" value="Unassembled WGS sequence"/>
</dbReference>
<proteinExistence type="inferred from homology"/>
<evidence type="ECO:0000256" key="10">
    <source>
        <dbReference type="ARBA" id="ARBA00023004"/>
    </source>
</evidence>
<dbReference type="PROSITE" id="PS00191">
    <property type="entry name" value="CYTOCHROME_B5_1"/>
    <property type="match status" value="1"/>
</dbReference>
<evidence type="ECO:0000256" key="4">
    <source>
        <dbReference type="ARBA" id="ARBA00022617"/>
    </source>
</evidence>
<comment type="similarity">
    <text evidence="2">Belongs to the fatty acid desaturase type 1 family.</text>
</comment>
<comment type="similarity">
    <text evidence="14">Belongs to the cytochrome b5 family.</text>
</comment>
<keyword evidence="4 14" id="KW-0349">Heme</keyword>
<keyword evidence="7" id="KW-0276">Fatty acid metabolism</keyword>
<dbReference type="PANTHER" id="PTHR11351">
    <property type="entry name" value="ACYL-COA DESATURASE"/>
    <property type="match status" value="1"/>
</dbReference>
<evidence type="ECO:0000256" key="12">
    <source>
        <dbReference type="ARBA" id="ARBA00023136"/>
    </source>
</evidence>
<evidence type="ECO:0000256" key="5">
    <source>
        <dbReference type="ARBA" id="ARBA00022692"/>
    </source>
</evidence>
<evidence type="ECO:0000256" key="7">
    <source>
        <dbReference type="ARBA" id="ARBA00022832"/>
    </source>
</evidence>
<sequence>MRQRLTRTGYHRYWSHRSYSASKALQVFLALVGVGAGQGSITQWCRHHRAHHRYVDTSQDPYNVQKGFFHAHLGWIIFNHDSKFRNKVDINDLKADPIVNWQRKYYWQLTILMAYIVPTVIAGLFWGDWLGGFVLAGCVGTGGVQQVSFCINSFAHYFGTQPFQGAKSPRDSFITAFFTIGEGYHNFHHEFPIDYRNGVRWYDFDPTKWTIWFWSRIGLASNLRRFPANEIEKGRLQRRREVLDAEYNRVDWGMLADALPVMSWEEYQRQARTGCNLLVINGLVHDVSHFITEHPGGPKILASMIGDDATQLFEGGVYEHSNAARNLLSTLRIARVGSRVSNKPQRNDRGTVV</sequence>
<comment type="subcellular location">
    <subcellularLocation>
        <location evidence="1">Membrane</location>
        <topology evidence="1">Multi-pass membrane protein</topology>
    </subcellularLocation>
</comment>
<keyword evidence="11" id="KW-0443">Lipid metabolism</keyword>
<evidence type="ECO:0000256" key="9">
    <source>
        <dbReference type="ARBA" id="ARBA00023002"/>
    </source>
</evidence>
<keyword evidence="13" id="KW-0275">Fatty acid biosynthesis</keyword>
<reference evidence="16 17" key="1">
    <citation type="submission" date="2024-07" db="EMBL/GenBank/DDBJ databases">
        <title>Section-level genome sequencing and comparative genomics of Aspergillus sections Usti and Cavernicolus.</title>
        <authorList>
            <consortium name="Lawrence Berkeley National Laboratory"/>
            <person name="Nybo J.L."/>
            <person name="Vesth T.C."/>
            <person name="Theobald S."/>
            <person name="Frisvad J.C."/>
            <person name="Larsen T.O."/>
            <person name="Kjaerboelling I."/>
            <person name="Rothschild-Mancinelli K."/>
            <person name="Lyhne E.K."/>
            <person name="Kogle M.E."/>
            <person name="Barry K."/>
            <person name="Clum A."/>
            <person name="Na H."/>
            <person name="Ledsgaard L."/>
            <person name="Lin J."/>
            <person name="Lipzen A."/>
            <person name="Kuo A."/>
            <person name="Riley R."/>
            <person name="Mondo S."/>
            <person name="Labutti K."/>
            <person name="Haridas S."/>
            <person name="Pangalinan J."/>
            <person name="Salamov A.A."/>
            <person name="Simmons B.A."/>
            <person name="Magnuson J.K."/>
            <person name="Chen J."/>
            <person name="Drula E."/>
            <person name="Henrissat B."/>
            <person name="Wiebenga A."/>
            <person name="Lubbers R.J."/>
            <person name="Gomes A.C."/>
            <person name="Makela M.R."/>
            <person name="Stajich J."/>
            <person name="Grigoriev I.V."/>
            <person name="Mortensen U.H."/>
            <person name="De Vries R.P."/>
            <person name="Baker S.E."/>
            <person name="Andersen M.R."/>
        </authorList>
    </citation>
    <scope>NUCLEOTIDE SEQUENCE [LARGE SCALE GENOMIC DNA]</scope>
    <source>
        <strain evidence="16 17">CBS 123904</strain>
    </source>
</reference>